<dbReference type="Pfam" id="PF05433">
    <property type="entry name" value="Rick_17kDa_Anti"/>
    <property type="match status" value="1"/>
</dbReference>
<keyword evidence="4" id="KW-1185">Reference proteome</keyword>
<feature type="chain" id="PRO_5036820349" evidence="1">
    <location>
        <begin position="22"/>
        <end position="158"/>
    </location>
</feature>
<comment type="caution">
    <text evidence="3">The sequence shown here is derived from an EMBL/GenBank/DDBJ whole genome shotgun (WGS) entry which is preliminary data.</text>
</comment>
<evidence type="ECO:0000256" key="1">
    <source>
        <dbReference type="SAM" id="SignalP"/>
    </source>
</evidence>
<sequence length="158" mass="15707">MNIQRFSIVSLLAASALVAGCAAQGPGYYPAPATSATYPPPASQGRYAAYGVVDSIQVVNTGGGGGIGAGALIGGVVGGILGNQVGAGTGRGVATAAGVVGGAVAGNQIEKNAKPQGTAYQIGVRMDNGTYQTFTQESVGDLNIGNRVRIDNGRVYRY</sequence>
<feature type="domain" description="Glycine zipper 2TM" evidence="2">
    <location>
        <begin position="69"/>
        <end position="110"/>
    </location>
</feature>
<proteinExistence type="predicted"/>
<dbReference type="InterPro" id="IPR008816">
    <property type="entry name" value="Gly_zipper_2TM_dom"/>
</dbReference>
<dbReference type="PROSITE" id="PS51257">
    <property type="entry name" value="PROKAR_LIPOPROTEIN"/>
    <property type="match status" value="1"/>
</dbReference>
<dbReference type="GO" id="GO:0019867">
    <property type="term" value="C:outer membrane"/>
    <property type="evidence" value="ECO:0007669"/>
    <property type="project" value="InterPro"/>
</dbReference>
<evidence type="ECO:0000313" key="3">
    <source>
        <dbReference type="EMBL" id="MBK4737466.1"/>
    </source>
</evidence>
<evidence type="ECO:0000313" key="4">
    <source>
        <dbReference type="Proteomes" id="UP000622890"/>
    </source>
</evidence>
<dbReference type="AlphaFoldDB" id="A0A934SYP5"/>
<accession>A0A934SYP5</accession>
<dbReference type="RefSeq" id="WP_200595780.1">
    <property type="nucleotide sequence ID" value="NZ_JAEPBG010000012.1"/>
</dbReference>
<dbReference type="EMBL" id="JAEPBG010000012">
    <property type="protein sequence ID" value="MBK4737466.1"/>
    <property type="molecule type" value="Genomic_DNA"/>
</dbReference>
<reference evidence="3" key="1">
    <citation type="submission" date="2021-01" db="EMBL/GenBank/DDBJ databases">
        <title>Genome sequence of strain Noviherbaspirillum sp. DKR-6.</title>
        <authorList>
            <person name="Chaudhary D.K."/>
        </authorList>
    </citation>
    <scope>NUCLEOTIDE SEQUENCE</scope>
    <source>
        <strain evidence="3">DKR-6</strain>
    </source>
</reference>
<keyword evidence="1" id="KW-0732">Signal</keyword>
<name>A0A934SYP5_9BURK</name>
<evidence type="ECO:0000259" key="2">
    <source>
        <dbReference type="Pfam" id="PF05433"/>
    </source>
</evidence>
<gene>
    <name evidence="3" type="ORF">JJB74_22845</name>
</gene>
<feature type="signal peptide" evidence="1">
    <location>
        <begin position="1"/>
        <end position="21"/>
    </location>
</feature>
<dbReference type="Proteomes" id="UP000622890">
    <property type="component" value="Unassembled WGS sequence"/>
</dbReference>
<protein>
    <submittedName>
        <fullName evidence="3">Glycine zipper 2TM domain-containing protein</fullName>
    </submittedName>
</protein>
<organism evidence="3 4">
    <name type="scientific">Noviherbaspirillum pedocola</name>
    <dbReference type="NCBI Taxonomy" id="2801341"/>
    <lineage>
        <taxon>Bacteria</taxon>
        <taxon>Pseudomonadati</taxon>
        <taxon>Pseudomonadota</taxon>
        <taxon>Betaproteobacteria</taxon>
        <taxon>Burkholderiales</taxon>
        <taxon>Oxalobacteraceae</taxon>
        <taxon>Noviherbaspirillum</taxon>
    </lineage>
</organism>